<evidence type="ECO:0000313" key="5">
    <source>
        <dbReference type="Proteomes" id="UP000630142"/>
    </source>
</evidence>
<protein>
    <submittedName>
        <fullName evidence="4">NAD-dependent dehydratase</fullName>
    </submittedName>
</protein>
<dbReference type="InterPro" id="IPR001509">
    <property type="entry name" value="Epimerase_deHydtase"/>
</dbReference>
<evidence type="ECO:0000256" key="2">
    <source>
        <dbReference type="ARBA" id="ARBA00007637"/>
    </source>
</evidence>
<dbReference type="PANTHER" id="PTHR43000">
    <property type="entry name" value="DTDP-D-GLUCOSE 4,6-DEHYDRATASE-RELATED"/>
    <property type="match status" value="1"/>
</dbReference>
<comment type="similarity">
    <text evidence="2">Belongs to the NAD(P)-dependent epimerase/dehydratase family.</text>
</comment>
<reference evidence="4" key="1">
    <citation type="journal article" date="2014" name="Int. J. Syst. Evol. Microbiol.">
        <title>Complete genome sequence of Corynebacterium casei LMG S-19264T (=DSM 44701T), isolated from a smear-ripened cheese.</title>
        <authorList>
            <consortium name="US DOE Joint Genome Institute (JGI-PGF)"/>
            <person name="Walter F."/>
            <person name="Albersmeier A."/>
            <person name="Kalinowski J."/>
            <person name="Ruckert C."/>
        </authorList>
    </citation>
    <scope>NUCLEOTIDE SEQUENCE</scope>
    <source>
        <strain evidence="4">KCTC 42249</strain>
    </source>
</reference>
<dbReference type="SUPFAM" id="SSF51735">
    <property type="entry name" value="NAD(P)-binding Rossmann-fold domains"/>
    <property type="match status" value="1"/>
</dbReference>
<dbReference type="EMBL" id="BMZQ01000003">
    <property type="protein sequence ID" value="GHD21375.1"/>
    <property type="molecule type" value="Genomic_DNA"/>
</dbReference>
<sequence length="359" mass="38425">MAEHCILITGGAGFIGIALADRLTGRPGSRLVALDNLHPQIHPSGKRPPLLHEEAELVVADVCDSVAWDDLLARFSPEVVIHLAAETGTAQSLDEASRHANVNVTGTAEMLDALSRNRIQPRLIVLASSRAVYGEGLWQTEQGTSFYPEPRTHVMLSSGKWDPDGPNNLPAQALPHAATTTFPRPSSIYGSTKLAQENILSAWCGARGVPLTIFRFQNVYGPGQSPFNAYTGIINIFHRLARKGDTIPVYEDGQIVRDFVFIDDVADAVVAAVDLPDPYTGIIDVGTGTATTIQAAAEVIAELNGAPAPEVCGKFRDGDVRSAVADITKMVELLGVRPTVDFREGSARVGQWLVANGYA</sequence>
<evidence type="ECO:0000259" key="3">
    <source>
        <dbReference type="SMART" id="SM00822"/>
    </source>
</evidence>
<evidence type="ECO:0000313" key="4">
    <source>
        <dbReference type="EMBL" id="GHD21375.1"/>
    </source>
</evidence>
<feature type="domain" description="Ketoreductase" evidence="3">
    <location>
        <begin position="4"/>
        <end position="191"/>
    </location>
</feature>
<dbReference type="InterPro" id="IPR057326">
    <property type="entry name" value="KR_dom"/>
</dbReference>
<keyword evidence="5" id="KW-1185">Reference proteome</keyword>
<name>A0A8J3DUG4_9HYPH</name>
<dbReference type="RefSeq" id="WP_189506461.1">
    <property type="nucleotide sequence ID" value="NZ_BMZQ01000003.1"/>
</dbReference>
<proteinExistence type="inferred from homology"/>
<dbReference type="Pfam" id="PF01370">
    <property type="entry name" value="Epimerase"/>
    <property type="match status" value="1"/>
</dbReference>
<comment type="pathway">
    <text evidence="1">Bacterial outer membrane biogenesis; LPS O-antigen biosynthesis.</text>
</comment>
<evidence type="ECO:0000256" key="1">
    <source>
        <dbReference type="ARBA" id="ARBA00005125"/>
    </source>
</evidence>
<dbReference type="InterPro" id="IPR036291">
    <property type="entry name" value="NAD(P)-bd_dom_sf"/>
</dbReference>
<dbReference type="Gene3D" id="3.40.50.720">
    <property type="entry name" value="NAD(P)-binding Rossmann-like Domain"/>
    <property type="match status" value="1"/>
</dbReference>
<gene>
    <name evidence="4" type="ORF">GCM10016234_34960</name>
</gene>
<dbReference type="Proteomes" id="UP000630142">
    <property type="component" value="Unassembled WGS sequence"/>
</dbReference>
<reference evidence="4" key="2">
    <citation type="submission" date="2020-09" db="EMBL/GenBank/DDBJ databases">
        <authorList>
            <person name="Sun Q."/>
            <person name="Kim S."/>
        </authorList>
    </citation>
    <scope>NUCLEOTIDE SEQUENCE</scope>
    <source>
        <strain evidence="4">KCTC 42249</strain>
    </source>
</reference>
<dbReference type="SMART" id="SM00822">
    <property type="entry name" value="PKS_KR"/>
    <property type="match status" value="1"/>
</dbReference>
<comment type="caution">
    <text evidence="4">The sequence shown here is derived from an EMBL/GenBank/DDBJ whole genome shotgun (WGS) entry which is preliminary data.</text>
</comment>
<organism evidence="4 5">
    <name type="scientific">Tianweitania populi</name>
    <dbReference type="NCBI Taxonomy" id="1607949"/>
    <lineage>
        <taxon>Bacteria</taxon>
        <taxon>Pseudomonadati</taxon>
        <taxon>Pseudomonadota</taxon>
        <taxon>Alphaproteobacteria</taxon>
        <taxon>Hyphomicrobiales</taxon>
        <taxon>Phyllobacteriaceae</taxon>
        <taxon>Tianweitania</taxon>
    </lineage>
</organism>
<dbReference type="AlphaFoldDB" id="A0A8J3DUG4"/>
<accession>A0A8J3DUG4</accession>